<accession>U7QN82</accession>
<dbReference type="SUPFAM" id="SSF51120">
    <property type="entry name" value="beta-Roll"/>
    <property type="match status" value="1"/>
</dbReference>
<organism evidence="3 4">
    <name type="scientific">Lyngbya aestuarii BL J</name>
    <dbReference type="NCBI Taxonomy" id="1348334"/>
    <lineage>
        <taxon>Bacteria</taxon>
        <taxon>Bacillati</taxon>
        <taxon>Cyanobacteriota</taxon>
        <taxon>Cyanophyceae</taxon>
        <taxon>Oscillatoriophycideae</taxon>
        <taxon>Oscillatoriales</taxon>
        <taxon>Microcoleaceae</taxon>
        <taxon>Lyngbya</taxon>
    </lineage>
</organism>
<keyword evidence="4" id="KW-1185">Reference proteome</keyword>
<evidence type="ECO:0000256" key="1">
    <source>
        <dbReference type="ARBA" id="ARBA00004613"/>
    </source>
</evidence>
<sequence>MATVINFDELAPSTVVSTQYSGVTFSTDNGSVQTLNIAAAFGTSQPNLISTFDAGGSFNANKTLDVSFDSPVNDFSFFTIGDNINGAAALIDVYTADGLTTVDLITDGNQSTPDLVDLSSFTNITRININTVTDQGGIGYDDFAFEFAPLNIAPVAVDDSVTAAQGTAKTILAADLLANDTDEDGDPLTLTEVSNPLNGTVALDANGDVVFTPASGFSGTASFEYTVSDGTDTDIGSVTVAVGNNFFGGNGKDTLTGTAGNDFMSGGNGADELYGGAGDDTLGGDGSDNGPDILDGGLGNDILTGGLGPDVFVLAAGNGTDTITDFQNPDDIGLAGGLSFSDLSFSGNQIILTSTSEVLATLVGVDATSLTASDFASV</sequence>
<dbReference type="InterPro" id="IPR001343">
    <property type="entry name" value="Hemolysn_Ca-bd"/>
</dbReference>
<comment type="subcellular location">
    <subcellularLocation>
        <location evidence="1">Secreted</location>
    </subcellularLocation>
</comment>
<dbReference type="Gene3D" id="2.60.40.3440">
    <property type="match status" value="1"/>
</dbReference>
<evidence type="ECO:0000313" key="3">
    <source>
        <dbReference type="EMBL" id="ERT09404.1"/>
    </source>
</evidence>
<dbReference type="EMBL" id="AUZM01000003">
    <property type="protein sequence ID" value="ERT09404.1"/>
    <property type="molecule type" value="Genomic_DNA"/>
</dbReference>
<keyword evidence="2" id="KW-0964">Secreted</keyword>
<dbReference type="PANTHER" id="PTHR38340:SF1">
    <property type="entry name" value="S-LAYER PROTEIN"/>
    <property type="match status" value="1"/>
</dbReference>
<dbReference type="Gene3D" id="2.150.10.10">
    <property type="entry name" value="Serralysin-like metalloprotease, C-terminal"/>
    <property type="match status" value="1"/>
</dbReference>
<dbReference type="InterPro" id="IPR050557">
    <property type="entry name" value="RTX_toxin/Mannuronan_C5-epim"/>
</dbReference>
<proteinExistence type="predicted"/>
<dbReference type="InterPro" id="IPR011049">
    <property type="entry name" value="Serralysin-like_metalloprot_C"/>
</dbReference>
<name>U7QN82_9CYAN</name>
<dbReference type="Pfam" id="PF00353">
    <property type="entry name" value="HemolysinCabind"/>
    <property type="match status" value="2"/>
</dbReference>
<evidence type="ECO:0000313" key="4">
    <source>
        <dbReference type="Proteomes" id="UP000017127"/>
    </source>
</evidence>
<dbReference type="Pfam" id="PF17963">
    <property type="entry name" value="Big_9"/>
    <property type="match status" value="1"/>
</dbReference>
<gene>
    <name evidence="3" type="ORF">M595_0603</name>
</gene>
<protein>
    <submittedName>
        <fullName evidence="3">Hemolysin-type calcium-binding repeat family protein</fullName>
    </submittedName>
</protein>
<dbReference type="GO" id="GO:0005509">
    <property type="term" value="F:calcium ion binding"/>
    <property type="evidence" value="ECO:0007669"/>
    <property type="project" value="InterPro"/>
</dbReference>
<dbReference type="Proteomes" id="UP000017127">
    <property type="component" value="Unassembled WGS sequence"/>
</dbReference>
<dbReference type="PRINTS" id="PR00313">
    <property type="entry name" value="CABNDNGRPT"/>
</dbReference>
<dbReference type="RefSeq" id="WP_023064286.1">
    <property type="nucleotide sequence ID" value="NZ_AUZM01000003.1"/>
</dbReference>
<dbReference type="AlphaFoldDB" id="U7QN82"/>
<comment type="caution">
    <text evidence="3">The sequence shown here is derived from an EMBL/GenBank/DDBJ whole genome shotgun (WGS) entry which is preliminary data.</text>
</comment>
<dbReference type="PANTHER" id="PTHR38340">
    <property type="entry name" value="S-LAYER PROTEIN"/>
    <property type="match status" value="1"/>
</dbReference>
<dbReference type="GO" id="GO:0005576">
    <property type="term" value="C:extracellular region"/>
    <property type="evidence" value="ECO:0007669"/>
    <property type="project" value="UniProtKB-SubCell"/>
</dbReference>
<evidence type="ECO:0000256" key="2">
    <source>
        <dbReference type="ARBA" id="ARBA00022525"/>
    </source>
</evidence>
<reference evidence="3 4" key="1">
    <citation type="journal article" date="2013" name="Front. Microbiol.">
        <title>Comparative genomic analyses of the cyanobacterium, Lyngbya aestuarii BL J, a powerful hydrogen producer.</title>
        <authorList>
            <person name="Kothari A."/>
            <person name="Vaughn M."/>
            <person name="Garcia-Pichel F."/>
        </authorList>
    </citation>
    <scope>NUCLEOTIDE SEQUENCE [LARGE SCALE GENOMIC DNA]</scope>
    <source>
        <strain evidence="3 4">BL J</strain>
    </source>
</reference>
<dbReference type="PATRIC" id="fig|1348334.3.peg.591"/>